<evidence type="ECO:0000313" key="2">
    <source>
        <dbReference type="EMBL" id="GGD57425.1"/>
    </source>
</evidence>
<gene>
    <name evidence="2" type="ORF">GCM10011514_21910</name>
</gene>
<protein>
    <submittedName>
        <fullName evidence="2">Transporter</fullName>
    </submittedName>
</protein>
<keyword evidence="1" id="KW-1133">Transmembrane helix</keyword>
<reference evidence="2" key="1">
    <citation type="journal article" date="2014" name="Int. J. Syst. Evol. Microbiol.">
        <title>Complete genome sequence of Corynebacterium casei LMG S-19264T (=DSM 44701T), isolated from a smear-ripened cheese.</title>
        <authorList>
            <consortium name="US DOE Joint Genome Institute (JGI-PGF)"/>
            <person name="Walter F."/>
            <person name="Albersmeier A."/>
            <person name="Kalinowski J."/>
            <person name="Ruckert C."/>
        </authorList>
    </citation>
    <scope>NUCLEOTIDE SEQUENCE</scope>
    <source>
        <strain evidence="2">CGMCC 1.15958</strain>
    </source>
</reference>
<keyword evidence="1" id="KW-0472">Membrane</keyword>
<comment type="caution">
    <text evidence="2">The sequence shown here is derived from an EMBL/GenBank/DDBJ whole genome shotgun (WGS) entry which is preliminary data.</text>
</comment>
<accession>A0A916YSA2</accession>
<sequence>MPERTILSRLLSYFVRGLLFVAPIGFTIYILLGAFDFVDNIIRIRIPTGDPNRDLIIPGLGSLIIVLGTMVTGFTFSVLLPQTIQNLIENAIGHLPLVRIFYFAFKDLISAFVGDKRKFTQAAIVLLNKEAGVHKIGFITQNDLTSLGVSNMVAVYFPHSYAFSGELMLVPKENIQMLDMPSAEVMKLIVSGGVSVKE</sequence>
<keyword evidence="1" id="KW-0812">Transmembrane</keyword>
<dbReference type="Pfam" id="PF04367">
    <property type="entry name" value="DUF502"/>
    <property type="match status" value="1"/>
</dbReference>
<dbReference type="PANTHER" id="PTHR31876">
    <property type="entry name" value="COV-LIKE PROTEIN 1"/>
    <property type="match status" value="1"/>
</dbReference>
<name>A0A916YSA2_9BACT</name>
<organism evidence="2 3">
    <name type="scientific">Emticicia aquatilis</name>
    <dbReference type="NCBI Taxonomy" id="1537369"/>
    <lineage>
        <taxon>Bacteria</taxon>
        <taxon>Pseudomonadati</taxon>
        <taxon>Bacteroidota</taxon>
        <taxon>Cytophagia</taxon>
        <taxon>Cytophagales</taxon>
        <taxon>Leadbetterellaceae</taxon>
        <taxon>Emticicia</taxon>
    </lineage>
</organism>
<feature type="transmembrane region" description="Helical" evidence="1">
    <location>
        <begin position="12"/>
        <end position="35"/>
    </location>
</feature>
<dbReference type="Proteomes" id="UP000609064">
    <property type="component" value="Unassembled WGS sequence"/>
</dbReference>
<reference evidence="2" key="2">
    <citation type="submission" date="2020-09" db="EMBL/GenBank/DDBJ databases">
        <authorList>
            <person name="Sun Q."/>
            <person name="Zhou Y."/>
        </authorList>
    </citation>
    <scope>NUCLEOTIDE SEQUENCE</scope>
    <source>
        <strain evidence="2">CGMCC 1.15958</strain>
    </source>
</reference>
<dbReference type="RefSeq" id="WP_188766121.1">
    <property type="nucleotide sequence ID" value="NZ_BMKK01000004.1"/>
</dbReference>
<dbReference type="InterPro" id="IPR007462">
    <property type="entry name" value="COV1-like"/>
</dbReference>
<dbReference type="EMBL" id="BMKK01000004">
    <property type="protein sequence ID" value="GGD57425.1"/>
    <property type="molecule type" value="Genomic_DNA"/>
</dbReference>
<dbReference type="PANTHER" id="PTHR31876:SF26">
    <property type="entry name" value="PROTEIN LIKE COV 2"/>
    <property type="match status" value="1"/>
</dbReference>
<proteinExistence type="predicted"/>
<keyword evidence="3" id="KW-1185">Reference proteome</keyword>
<evidence type="ECO:0000256" key="1">
    <source>
        <dbReference type="SAM" id="Phobius"/>
    </source>
</evidence>
<evidence type="ECO:0000313" key="3">
    <source>
        <dbReference type="Proteomes" id="UP000609064"/>
    </source>
</evidence>
<feature type="transmembrane region" description="Helical" evidence="1">
    <location>
        <begin position="55"/>
        <end position="80"/>
    </location>
</feature>
<dbReference type="AlphaFoldDB" id="A0A916YSA2"/>